<evidence type="ECO:0000256" key="1">
    <source>
        <dbReference type="ARBA" id="ARBA00012552"/>
    </source>
</evidence>
<keyword evidence="2" id="KW-0547">Nucleotide-binding</keyword>
<comment type="caution">
    <text evidence="11">The sequence shown here is derived from an EMBL/GenBank/DDBJ whole genome shotgun (WGS) entry which is preliminary data.</text>
</comment>
<feature type="region of interest" description="Disordered" evidence="7">
    <location>
        <begin position="764"/>
        <end position="814"/>
    </location>
</feature>
<feature type="compositionally biased region" description="Low complexity" evidence="7">
    <location>
        <begin position="222"/>
        <end position="233"/>
    </location>
</feature>
<keyword evidence="3" id="KW-0378">Hydrolase</keyword>
<dbReference type="FunFam" id="3.40.50.300:FF:000008">
    <property type="entry name" value="ATP-dependent RNA helicase RhlB"/>
    <property type="match status" value="1"/>
</dbReference>
<keyword evidence="8" id="KW-0472">Membrane</keyword>
<dbReference type="PROSITE" id="PS51192">
    <property type="entry name" value="HELICASE_ATP_BIND_1"/>
    <property type="match status" value="1"/>
</dbReference>
<dbReference type="InterPro" id="IPR014001">
    <property type="entry name" value="Helicase_ATP-bd"/>
</dbReference>
<evidence type="ECO:0000256" key="4">
    <source>
        <dbReference type="ARBA" id="ARBA00022806"/>
    </source>
</evidence>
<evidence type="ECO:0000256" key="6">
    <source>
        <dbReference type="ARBA" id="ARBA00047984"/>
    </source>
</evidence>
<feature type="domain" description="Helicase C-terminal" evidence="10">
    <location>
        <begin position="591"/>
        <end position="752"/>
    </location>
</feature>
<name>A0A817KQ71_9BILA</name>
<dbReference type="Proteomes" id="UP000663825">
    <property type="component" value="Unassembled WGS sequence"/>
</dbReference>
<dbReference type="GO" id="GO:0003676">
    <property type="term" value="F:nucleic acid binding"/>
    <property type="evidence" value="ECO:0007669"/>
    <property type="project" value="InterPro"/>
</dbReference>
<protein>
    <recommendedName>
        <fullName evidence="1">RNA helicase</fullName>
        <ecNumber evidence="1">3.6.4.13</ecNumber>
    </recommendedName>
</protein>
<reference evidence="11" key="1">
    <citation type="submission" date="2021-02" db="EMBL/GenBank/DDBJ databases">
        <authorList>
            <person name="Nowell W R."/>
        </authorList>
    </citation>
    <scope>NUCLEOTIDE SEQUENCE</scope>
</reference>
<dbReference type="Pfam" id="PF00271">
    <property type="entry name" value="Helicase_C"/>
    <property type="match status" value="1"/>
</dbReference>
<dbReference type="PROSITE" id="PS51194">
    <property type="entry name" value="HELICASE_CTER"/>
    <property type="match status" value="1"/>
</dbReference>
<dbReference type="GO" id="GO:0003724">
    <property type="term" value="F:RNA helicase activity"/>
    <property type="evidence" value="ECO:0007669"/>
    <property type="project" value="UniProtKB-EC"/>
</dbReference>
<feature type="transmembrane region" description="Helical" evidence="8">
    <location>
        <begin position="180"/>
        <end position="202"/>
    </location>
</feature>
<evidence type="ECO:0000256" key="5">
    <source>
        <dbReference type="ARBA" id="ARBA00022840"/>
    </source>
</evidence>
<feature type="transmembrane region" description="Helical" evidence="8">
    <location>
        <begin position="148"/>
        <end position="168"/>
    </location>
</feature>
<keyword evidence="5" id="KW-0067">ATP-binding</keyword>
<dbReference type="Pfam" id="PF00270">
    <property type="entry name" value="DEAD"/>
    <property type="match status" value="1"/>
</dbReference>
<keyword evidence="8" id="KW-0812">Transmembrane</keyword>
<accession>A0A817KQ71</accession>
<evidence type="ECO:0000313" key="12">
    <source>
        <dbReference type="Proteomes" id="UP000663825"/>
    </source>
</evidence>
<evidence type="ECO:0000256" key="7">
    <source>
        <dbReference type="SAM" id="MobiDB-lite"/>
    </source>
</evidence>
<dbReference type="Gene3D" id="3.40.50.300">
    <property type="entry name" value="P-loop containing nucleotide triphosphate hydrolases"/>
    <property type="match status" value="2"/>
</dbReference>
<dbReference type="OrthoDB" id="196131at2759"/>
<feature type="region of interest" description="Disordered" evidence="7">
    <location>
        <begin position="214"/>
        <end position="242"/>
    </location>
</feature>
<dbReference type="CDD" id="cd18787">
    <property type="entry name" value="SF2_C_DEAD"/>
    <property type="match status" value="1"/>
</dbReference>
<evidence type="ECO:0000259" key="10">
    <source>
        <dbReference type="PROSITE" id="PS51194"/>
    </source>
</evidence>
<dbReference type="SMART" id="SM00487">
    <property type="entry name" value="DEXDc"/>
    <property type="match status" value="1"/>
</dbReference>
<dbReference type="EC" id="3.6.4.13" evidence="1"/>
<organism evidence="11 12">
    <name type="scientific">Rotaria socialis</name>
    <dbReference type="NCBI Taxonomy" id="392032"/>
    <lineage>
        <taxon>Eukaryota</taxon>
        <taxon>Metazoa</taxon>
        <taxon>Spiralia</taxon>
        <taxon>Gnathifera</taxon>
        <taxon>Rotifera</taxon>
        <taxon>Eurotatoria</taxon>
        <taxon>Bdelloidea</taxon>
        <taxon>Philodinida</taxon>
        <taxon>Philodinidae</taxon>
        <taxon>Rotaria</taxon>
    </lineage>
</organism>
<evidence type="ECO:0000259" key="9">
    <source>
        <dbReference type="PROSITE" id="PS51192"/>
    </source>
</evidence>
<gene>
    <name evidence="11" type="ORF">TIS948_LOCUS515</name>
</gene>
<dbReference type="InterPro" id="IPR001650">
    <property type="entry name" value="Helicase_C-like"/>
</dbReference>
<evidence type="ECO:0000256" key="8">
    <source>
        <dbReference type="SAM" id="Phobius"/>
    </source>
</evidence>
<dbReference type="FunFam" id="3.40.50.300:FF:000079">
    <property type="entry name" value="probable ATP-dependent RNA helicase DDX17"/>
    <property type="match status" value="1"/>
</dbReference>
<dbReference type="PANTHER" id="PTHR47958">
    <property type="entry name" value="ATP-DEPENDENT RNA HELICASE DBP3"/>
    <property type="match status" value="1"/>
</dbReference>
<evidence type="ECO:0000313" key="11">
    <source>
        <dbReference type="EMBL" id="CAF2982163.1"/>
    </source>
</evidence>
<evidence type="ECO:0000256" key="2">
    <source>
        <dbReference type="ARBA" id="ARBA00022741"/>
    </source>
</evidence>
<sequence>MNQYDGRMYLSRIRRSRNRLEHININGNGNGSIRLPDNSTMKSDELRRYCRNYVRFRESSSRSRSRNSSKIYSRRSSIDYRKNLILLVLQIIALLHLCSVIYFHNKSSSFTVKYTIITIILFNILTYGCVKYDTQQVEHGGLLLGESSLLFLLWYGGIIGGGLALLIEKHKHLRSQTFTFRLKLLCAFNGTWLFIAYILYMYRNGFLFVEASGSSNNRDAKQSSFSRSQFGKSSNRRCAPAGVEDDDYDALFGSDEEKSNDVKVKQDKYNVTSACPPASIWNINNTDPTKRVDWAKMRRTDTANDMSKWKEFPPVIKEFYQELPDIAQMSIEDVQALRAEKNNIVVSWFDSSTKDNHEPNSNCKLSIPNPIYEFAHSFHNYGDIMNEIAKQGFVEPSPIQCQAWPIALKGYDFIGIAQTGTGKTLAFLLPALIHIDNQPKCKPAIQGPKALILSPTRELAIQIHQEVQKYSYRGIRSAVIYGGSSRKNQIFQCESGVEIIIATPGRLNDLVMSNVIDLRSVTFLVLDEADRMLDMGFEPQIVKILLDIRPDRQTIMTSATWPEDVRRIAARYMRNPIQIYVGTLDLAAVHSVRQDIEIAKEEEKFDLLLDFIGRMDAEDKMIVFVDRKSTADAISSELIRKHISCQSIHGDREQSDREQALEDLKLGTVSILIATDVASRGLDIQDITVVFNYDLPKSMEDYVHRVGRTGRAGKTGYAISLVTRENWGSAGRLIKILEEAGQNVPGELREMAERFKTMQDRKRDFPGARNRYGNRDNDGEGRFFGLGSFNSRGGRNGRDREKPPVMNSGWTFSS</sequence>
<dbReference type="SMART" id="SM00490">
    <property type="entry name" value="HELICc"/>
    <property type="match status" value="1"/>
</dbReference>
<dbReference type="GO" id="GO:0016787">
    <property type="term" value="F:hydrolase activity"/>
    <property type="evidence" value="ECO:0007669"/>
    <property type="project" value="UniProtKB-KW"/>
</dbReference>
<dbReference type="GO" id="GO:0005524">
    <property type="term" value="F:ATP binding"/>
    <property type="evidence" value="ECO:0007669"/>
    <property type="project" value="UniProtKB-KW"/>
</dbReference>
<evidence type="ECO:0000256" key="3">
    <source>
        <dbReference type="ARBA" id="ARBA00022801"/>
    </source>
</evidence>
<dbReference type="InterPro" id="IPR000629">
    <property type="entry name" value="RNA-helicase_DEAD-box_CS"/>
</dbReference>
<feature type="domain" description="Helicase ATP-binding" evidence="9">
    <location>
        <begin position="404"/>
        <end position="579"/>
    </location>
</feature>
<proteinExistence type="predicted"/>
<dbReference type="EMBL" id="CAJNXB010000014">
    <property type="protein sequence ID" value="CAF2982163.1"/>
    <property type="molecule type" value="Genomic_DNA"/>
</dbReference>
<feature type="transmembrane region" description="Helical" evidence="8">
    <location>
        <begin position="84"/>
        <end position="103"/>
    </location>
</feature>
<dbReference type="InterPro" id="IPR011545">
    <property type="entry name" value="DEAD/DEAH_box_helicase_dom"/>
</dbReference>
<comment type="catalytic activity">
    <reaction evidence="6">
        <text>ATP + H2O = ADP + phosphate + H(+)</text>
        <dbReference type="Rhea" id="RHEA:13065"/>
        <dbReference type="ChEBI" id="CHEBI:15377"/>
        <dbReference type="ChEBI" id="CHEBI:15378"/>
        <dbReference type="ChEBI" id="CHEBI:30616"/>
        <dbReference type="ChEBI" id="CHEBI:43474"/>
        <dbReference type="ChEBI" id="CHEBI:456216"/>
        <dbReference type="EC" id="3.6.4.13"/>
    </reaction>
</comment>
<dbReference type="AlphaFoldDB" id="A0A817KQ71"/>
<dbReference type="SUPFAM" id="SSF52540">
    <property type="entry name" value="P-loop containing nucleoside triphosphate hydrolases"/>
    <property type="match status" value="1"/>
</dbReference>
<feature type="compositionally biased region" description="Low complexity" evidence="7">
    <location>
        <begin position="783"/>
        <end position="793"/>
    </location>
</feature>
<keyword evidence="4" id="KW-0347">Helicase</keyword>
<dbReference type="PROSITE" id="PS00039">
    <property type="entry name" value="DEAD_ATP_HELICASE"/>
    <property type="match status" value="1"/>
</dbReference>
<dbReference type="InterPro" id="IPR027417">
    <property type="entry name" value="P-loop_NTPase"/>
</dbReference>
<keyword evidence="8" id="KW-1133">Transmembrane helix</keyword>